<dbReference type="SMART" id="SM00849">
    <property type="entry name" value="Lactamase_B"/>
    <property type="match status" value="1"/>
</dbReference>
<keyword evidence="3" id="KW-1185">Reference proteome</keyword>
<dbReference type="InterPro" id="IPR036866">
    <property type="entry name" value="RibonucZ/Hydroxyglut_hydro"/>
</dbReference>
<dbReference type="Pfam" id="PF00753">
    <property type="entry name" value="Lactamase_B"/>
    <property type="match status" value="1"/>
</dbReference>
<dbReference type="Proteomes" id="UP000321436">
    <property type="component" value="Unassembled WGS sequence"/>
</dbReference>
<dbReference type="InterPro" id="IPR050855">
    <property type="entry name" value="NDM-1-like"/>
</dbReference>
<dbReference type="SUPFAM" id="SSF56281">
    <property type="entry name" value="Metallo-hydrolase/oxidoreductase"/>
    <property type="match status" value="1"/>
</dbReference>
<dbReference type="CDD" id="cd07721">
    <property type="entry name" value="yflN-like_MBL-fold"/>
    <property type="match status" value="1"/>
</dbReference>
<evidence type="ECO:0000313" key="2">
    <source>
        <dbReference type="EMBL" id="GEP98156.1"/>
    </source>
</evidence>
<organism evidence="2 3">
    <name type="scientific">Chitinophaga cymbidii</name>
    <dbReference type="NCBI Taxonomy" id="1096750"/>
    <lineage>
        <taxon>Bacteria</taxon>
        <taxon>Pseudomonadati</taxon>
        <taxon>Bacteroidota</taxon>
        <taxon>Chitinophagia</taxon>
        <taxon>Chitinophagales</taxon>
        <taxon>Chitinophagaceae</taxon>
        <taxon>Chitinophaga</taxon>
    </lineage>
</organism>
<keyword evidence="2" id="KW-0378">Hydrolase</keyword>
<dbReference type="Gene3D" id="3.60.15.10">
    <property type="entry name" value="Ribonuclease Z/Hydroxyacylglutathione hydrolase-like"/>
    <property type="match status" value="1"/>
</dbReference>
<dbReference type="PANTHER" id="PTHR42951">
    <property type="entry name" value="METALLO-BETA-LACTAMASE DOMAIN-CONTAINING"/>
    <property type="match status" value="1"/>
</dbReference>
<gene>
    <name evidence="2" type="ORF">CCY01nite_44160</name>
</gene>
<evidence type="ECO:0000259" key="1">
    <source>
        <dbReference type="SMART" id="SM00849"/>
    </source>
</evidence>
<dbReference type="PANTHER" id="PTHR42951:SF17">
    <property type="entry name" value="METALLO-BETA-LACTAMASE DOMAIN-CONTAINING PROTEIN"/>
    <property type="match status" value="1"/>
</dbReference>
<dbReference type="InterPro" id="IPR001279">
    <property type="entry name" value="Metallo-B-lactamas"/>
</dbReference>
<dbReference type="AlphaFoldDB" id="A0A512RR61"/>
<dbReference type="GO" id="GO:0016787">
    <property type="term" value="F:hydrolase activity"/>
    <property type="evidence" value="ECO:0007669"/>
    <property type="project" value="UniProtKB-KW"/>
</dbReference>
<dbReference type="RefSeq" id="WP_146866408.1">
    <property type="nucleotide sequence ID" value="NZ_BKAU01000005.1"/>
</dbReference>
<evidence type="ECO:0000313" key="3">
    <source>
        <dbReference type="Proteomes" id="UP000321436"/>
    </source>
</evidence>
<dbReference type="EMBL" id="BKAU01000005">
    <property type="protein sequence ID" value="GEP98156.1"/>
    <property type="molecule type" value="Genomic_DNA"/>
</dbReference>
<comment type="caution">
    <text evidence="2">The sequence shown here is derived from an EMBL/GenBank/DDBJ whole genome shotgun (WGS) entry which is preliminary data.</text>
</comment>
<name>A0A512RR61_9BACT</name>
<protein>
    <submittedName>
        <fullName evidence="2">MBL fold metallo-hydrolase</fullName>
    </submittedName>
</protein>
<accession>A0A512RR61</accession>
<dbReference type="OrthoDB" id="9802248at2"/>
<sequence>MKVKRITANVYEIPLGRVNSFLLEDDELTLIDTGAPGQTGRILDAVRQTGRGVEEIRHILLTHSHPDHSGNAAELKQLTGARLYMHPAEVPLVRQGDVPKPDDPYFPGLVQKLMYNLMIKNSPGAIRPVEVDEEIGDGDWLPLAGGIHVIHVPGHSAGQLAFFMPGQRNVLFAADTAMNMFGLGYSVFYEDEEMAMHSLERLSTFDFDIACFGHGRSMLHEAAERFRHKFLKPPVQSAGRQPQYLVLQEDDIIRLQEPEERI</sequence>
<reference evidence="2 3" key="1">
    <citation type="submission" date="2019-07" db="EMBL/GenBank/DDBJ databases">
        <title>Whole genome shotgun sequence of Chitinophaga cymbidii NBRC 109752.</title>
        <authorList>
            <person name="Hosoyama A."/>
            <person name="Uohara A."/>
            <person name="Ohji S."/>
            <person name="Ichikawa N."/>
        </authorList>
    </citation>
    <scope>NUCLEOTIDE SEQUENCE [LARGE SCALE GENOMIC DNA]</scope>
    <source>
        <strain evidence="2 3">NBRC 109752</strain>
    </source>
</reference>
<proteinExistence type="predicted"/>
<feature type="domain" description="Metallo-beta-lactamase" evidence="1">
    <location>
        <begin position="17"/>
        <end position="214"/>
    </location>
</feature>